<name>H0USI9_9BACT</name>
<accession>H0USI9</accession>
<organism evidence="2 3">
    <name type="scientific">Thermanaerovibrio velox DSM 12556</name>
    <dbReference type="NCBI Taxonomy" id="926567"/>
    <lineage>
        <taxon>Bacteria</taxon>
        <taxon>Thermotogati</taxon>
        <taxon>Synergistota</taxon>
        <taxon>Synergistia</taxon>
        <taxon>Synergistales</taxon>
        <taxon>Synergistaceae</taxon>
        <taxon>Thermanaerovibrio</taxon>
    </lineage>
</organism>
<dbReference type="PROSITE" id="PS51186">
    <property type="entry name" value="GNAT"/>
    <property type="match status" value="1"/>
</dbReference>
<dbReference type="Proteomes" id="UP000005730">
    <property type="component" value="Chromosome"/>
</dbReference>
<dbReference type="EMBL" id="CM001377">
    <property type="protein sequence ID" value="EHM10278.1"/>
    <property type="molecule type" value="Genomic_DNA"/>
</dbReference>
<evidence type="ECO:0000313" key="2">
    <source>
        <dbReference type="EMBL" id="EHM10278.1"/>
    </source>
</evidence>
<dbReference type="Gene3D" id="3.40.630.30">
    <property type="match status" value="1"/>
</dbReference>
<reference evidence="2 3" key="1">
    <citation type="submission" date="2011-10" db="EMBL/GenBank/DDBJ databases">
        <title>The Noncontiguous Finished genome of Thermanaerovibrio velox DSM 12556.</title>
        <authorList>
            <consortium name="US DOE Joint Genome Institute (JGI-PGF)"/>
            <person name="Lucas S."/>
            <person name="Copeland A."/>
            <person name="Lapidus A."/>
            <person name="Glavina del Rio T."/>
            <person name="Dalin E."/>
            <person name="Tice H."/>
            <person name="Bruce D."/>
            <person name="Goodwin L."/>
            <person name="Pitluck S."/>
            <person name="Peters L."/>
            <person name="Mikhailova N."/>
            <person name="Teshima H."/>
            <person name="Kyrpides N."/>
            <person name="Mavromatis K."/>
            <person name="Ivanova N."/>
            <person name="Markowitz V."/>
            <person name="Cheng J.-F."/>
            <person name="Hugenholtz P."/>
            <person name="Woyke T."/>
            <person name="Wu D."/>
            <person name="Spring S."/>
            <person name="Brambilla E.-M."/>
            <person name="Klenk H.-P."/>
            <person name="Eisen J.A."/>
        </authorList>
    </citation>
    <scope>NUCLEOTIDE SEQUENCE [LARGE SCALE GENOMIC DNA]</scope>
    <source>
        <strain evidence="2 3">DSM 12556</strain>
    </source>
</reference>
<keyword evidence="2" id="KW-0808">Transferase</keyword>
<dbReference type="OrthoDB" id="9795206at2"/>
<dbReference type="RefSeq" id="WP_006583772.1">
    <property type="nucleotide sequence ID" value="NZ_CM001377.1"/>
</dbReference>
<dbReference type="InterPro" id="IPR000182">
    <property type="entry name" value="GNAT_dom"/>
</dbReference>
<dbReference type="InterPro" id="IPR016181">
    <property type="entry name" value="Acyl_CoA_acyltransferase"/>
</dbReference>
<evidence type="ECO:0000259" key="1">
    <source>
        <dbReference type="PROSITE" id="PS51186"/>
    </source>
</evidence>
<evidence type="ECO:0000313" key="3">
    <source>
        <dbReference type="Proteomes" id="UP000005730"/>
    </source>
</evidence>
<dbReference type="GO" id="GO:1990189">
    <property type="term" value="F:protein N-terminal-serine acetyltransferase activity"/>
    <property type="evidence" value="ECO:0007669"/>
    <property type="project" value="TreeGrafter"/>
</dbReference>
<dbReference type="HOGENOM" id="CLU_013985_3_2_0"/>
<dbReference type="NCBIfam" id="TIGR03585">
    <property type="entry name" value="PseH"/>
    <property type="match status" value="1"/>
</dbReference>
<proteinExistence type="predicted"/>
<keyword evidence="3" id="KW-1185">Reference proteome</keyword>
<dbReference type="SUPFAM" id="SSF55729">
    <property type="entry name" value="Acyl-CoA N-acyltransferases (Nat)"/>
    <property type="match status" value="1"/>
</dbReference>
<dbReference type="GO" id="GO:0008999">
    <property type="term" value="F:protein-N-terminal-alanine acetyltransferase activity"/>
    <property type="evidence" value="ECO:0007669"/>
    <property type="project" value="TreeGrafter"/>
</dbReference>
<feature type="domain" description="N-acetyltransferase" evidence="1">
    <location>
        <begin position="5"/>
        <end position="166"/>
    </location>
</feature>
<dbReference type="GO" id="GO:0005737">
    <property type="term" value="C:cytoplasm"/>
    <property type="evidence" value="ECO:0007669"/>
    <property type="project" value="TreeGrafter"/>
</dbReference>
<dbReference type="eggNOG" id="COG1670">
    <property type="taxonomic scope" value="Bacteria"/>
</dbReference>
<dbReference type="Pfam" id="PF13420">
    <property type="entry name" value="Acetyltransf_4"/>
    <property type="match status" value="1"/>
</dbReference>
<dbReference type="InterPro" id="IPR020036">
    <property type="entry name" value="PseH"/>
</dbReference>
<dbReference type="STRING" id="926567.TheveDRAFT_1154"/>
<sequence length="185" mass="21986">MIRYVDILEVRPPVAMRVLEWRNSHRVRRGMLSDALITEEEHLRWLDSLASPLKRQMVRVAFMGEEAFGVITLKDIDRVSLRSDWGMYIGDERFLNRGLSKHMLYSLMEWGFEDEGLERLFTSVLASNVGALSLYLRFGFHLEGRFERHIFRDQRWEDVYWIAAFRKRWAEIRDDLKGMAEEGLS</sequence>
<dbReference type="InterPro" id="IPR051908">
    <property type="entry name" value="Ribosomal_N-acetyltransferase"/>
</dbReference>
<dbReference type="PANTHER" id="PTHR43441">
    <property type="entry name" value="RIBOSOMAL-PROTEIN-SERINE ACETYLTRANSFERASE"/>
    <property type="match status" value="1"/>
</dbReference>
<protein>
    <submittedName>
        <fullName evidence="2">Pseudaminic acid biosynthesis N-acetyl transferase</fullName>
    </submittedName>
</protein>
<dbReference type="PANTHER" id="PTHR43441:SF11">
    <property type="entry name" value="RIBOSOMAL-PROTEIN-SERINE ACETYLTRANSFERASE"/>
    <property type="match status" value="1"/>
</dbReference>
<dbReference type="AlphaFoldDB" id="H0USI9"/>
<gene>
    <name evidence="2" type="ORF">TheveDRAFT_1154</name>
</gene>